<sequence length="178" mass="19516">MSSPVSHAGSPSANTGNDNNNMGDNNHQTPVTTPTNQDGPTPMEGVESTGSAGALASKYVDPLVLARNALKDYEKRLEGLLVQEARLGAEEPVPKDKLAEVKRQMDDLLVEIERKQKTIALLTPADINSQRKSKILKHHVPRFVVKGVNETPDDKHVFPNVDAFLLDIKKLLRSQSYV</sequence>
<dbReference type="VEuPathDB" id="FungiDB:LCOR_10154.1"/>
<gene>
    <name evidence="3" type="ORF">LCOR_10154.1</name>
</gene>
<name>A0A068SDI2_9FUNG</name>
<proteinExistence type="predicted"/>
<evidence type="ECO:0000313" key="3">
    <source>
        <dbReference type="EMBL" id="CDH59331.1"/>
    </source>
</evidence>
<feature type="compositionally biased region" description="Low complexity" evidence="2">
    <location>
        <begin position="14"/>
        <end position="26"/>
    </location>
</feature>
<feature type="region of interest" description="Disordered" evidence="2">
    <location>
        <begin position="1"/>
        <end position="51"/>
    </location>
</feature>
<dbReference type="Proteomes" id="UP000027586">
    <property type="component" value="Unassembled WGS sequence"/>
</dbReference>
<feature type="compositionally biased region" description="Polar residues" evidence="2">
    <location>
        <begin position="27"/>
        <end position="39"/>
    </location>
</feature>
<keyword evidence="4" id="KW-1185">Reference proteome</keyword>
<dbReference type="AlphaFoldDB" id="A0A068SDI2"/>
<feature type="coiled-coil region" evidence="1">
    <location>
        <begin position="63"/>
        <end position="118"/>
    </location>
</feature>
<dbReference type="EMBL" id="CBTN010000069">
    <property type="protein sequence ID" value="CDH59331.1"/>
    <property type="molecule type" value="Genomic_DNA"/>
</dbReference>
<evidence type="ECO:0000256" key="1">
    <source>
        <dbReference type="SAM" id="Coils"/>
    </source>
</evidence>
<protein>
    <submittedName>
        <fullName evidence="3">Uncharacterized protein</fullName>
    </submittedName>
</protein>
<evidence type="ECO:0000256" key="2">
    <source>
        <dbReference type="SAM" id="MobiDB-lite"/>
    </source>
</evidence>
<organism evidence="3 4">
    <name type="scientific">Lichtheimia corymbifera JMRC:FSU:9682</name>
    <dbReference type="NCBI Taxonomy" id="1263082"/>
    <lineage>
        <taxon>Eukaryota</taxon>
        <taxon>Fungi</taxon>
        <taxon>Fungi incertae sedis</taxon>
        <taxon>Mucoromycota</taxon>
        <taxon>Mucoromycotina</taxon>
        <taxon>Mucoromycetes</taxon>
        <taxon>Mucorales</taxon>
        <taxon>Lichtheimiaceae</taxon>
        <taxon>Lichtheimia</taxon>
    </lineage>
</organism>
<accession>A0A068SDI2</accession>
<feature type="compositionally biased region" description="Polar residues" evidence="2">
    <location>
        <begin position="1"/>
        <end position="13"/>
    </location>
</feature>
<comment type="caution">
    <text evidence="3">The sequence shown here is derived from an EMBL/GenBank/DDBJ whole genome shotgun (WGS) entry which is preliminary data.</text>
</comment>
<keyword evidence="1" id="KW-0175">Coiled coil</keyword>
<reference evidence="3" key="1">
    <citation type="submission" date="2013-08" db="EMBL/GenBank/DDBJ databases">
        <title>Gene expansion shapes genome architecture in the human pathogen Lichtheimia corymbifera: an evolutionary genomics analysis in the ancient terrestrial Mucorales (Mucoromycotina).</title>
        <authorList>
            <person name="Schwartze V.U."/>
            <person name="Winter S."/>
            <person name="Shelest E."/>
            <person name="Marcet-Houben M."/>
            <person name="Horn F."/>
            <person name="Wehner S."/>
            <person name="Hoffmann K."/>
            <person name="Riege K."/>
            <person name="Sammeth M."/>
            <person name="Nowrousian M."/>
            <person name="Valiante V."/>
            <person name="Linde J."/>
            <person name="Jacobsen I.D."/>
            <person name="Marz M."/>
            <person name="Brakhage A.A."/>
            <person name="Gabaldon T."/>
            <person name="Bocker S."/>
            <person name="Voigt K."/>
        </authorList>
    </citation>
    <scope>NUCLEOTIDE SEQUENCE [LARGE SCALE GENOMIC DNA]</scope>
    <source>
        <strain evidence="3">FSU 9682</strain>
    </source>
</reference>
<evidence type="ECO:0000313" key="4">
    <source>
        <dbReference type="Proteomes" id="UP000027586"/>
    </source>
</evidence>